<dbReference type="CDD" id="cd13529">
    <property type="entry name" value="PBP2_transferrin"/>
    <property type="match status" value="1"/>
</dbReference>
<feature type="disulfide bond" evidence="23">
    <location>
        <begin position="36"/>
        <end position="54"/>
    </location>
</feature>
<dbReference type="EMBL" id="JAAWVO010047577">
    <property type="protein sequence ID" value="MBN3319725.1"/>
    <property type="molecule type" value="Genomic_DNA"/>
</dbReference>
<dbReference type="GO" id="GO:0046872">
    <property type="term" value="F:metal ion binding"/>
    <property type="evidence" value="ECO:0007669"/>
    <property type="project" value="UniProtKB-KW"/>
</dbReference>
<feature type="binding site" evidence="22">
    <location>
        <position position="107"/>
    </location>
    <ligand>
        <name>Fe(3+)</name>
        <dbReference type="ChEBI" id="CHEBI:29034"/>
        <label>1</label>
    </ligand>
</feature>
<evidence type="ECO:0000259" key="25">
    <source>
        <dbReference type="PROSITE" id="PS51408"/>
    </source>
</evidence>
<dbReference type="PRINTS" id="PR00422">
    <property type="entry name" value="TRANSFERRIN"/>
</dbReference>
<dbReference type="FunFam" id="3.40.190.10:FF:000095">
    <property type="entry name" value="Lactotransferrin"/>
    <property type="match status" value="1"/>
</dbReference>
<evidence type="ECO:0000256" key="23">
    <source>
        <dbReference type="PIRSR" id="PIRSR002549-4"/>
    </source>
</evidence>
<evidence type="ECO:0000256" key="22">
    <source>
        <dbReference type="PIRSR" id="PIRSR002549-3"/>
    </source>
</evidence>
<feature type="binding site" evidence="21">
    <location>
        <position position="472"/>
    </location>
    <ligand>
        <name>hydrogencarbonate</name>
        <dbReference type="ChEBI" id="CHEBI:17544"/>
        <label>1</label>
    </ligand>
</feature>
<evidence type="ECO:0000256" key="12">
    <source>
        <dbReference type="ARBA" id="ARBA00022833"/>
    </source>
</evidence>
<keyword evidence="16 23" id="KW-1015">Disulfide bond</keyword>
<dbReference type="Pfam" id="PF00405">
    <property type="entry name" value="Transferrin"/>
    <property type="match status" value="2"/>
</dbReference>
<dbReference type="PROSITE" id="PS00207">
    <property type="entry name" value="TRANSFERRIN_LIKE_3"/>
    <property type="match status" value="1"/>
</dbReference>
<gene>
    <name evidence="26" type="primary">Meltf</name>
    <name evidence="26" type="ORF">GTO95_0011780</name>
</gene>
<dbReference type="InterPro" id="IPR016357">
    <property type="entry name" value="Transferrin"/>
</dbReference>
<evidence type="ECO:0000256" key="10">
    <source>
        <dbReference type="ARBA" id="ARBA00022729"/>
    </source>
</evidence>
<dbReference type="PANTHER" id="PTHR11485">
    <property type="entry name" value="TRANSFERRIN"/>
    <property type="match status" value="1"/>
</dbReference>
<dbReference type="Gene3D" id="3.40.190.10">
    <property type="entry name" value="Periplasmic binding protein-like II"/>
    <property type="match status" value="4"/>
</dbReference>
<evidence type="ECO:0000256" key="20">
    <source>
        <dbReference type="ARBA" id="ARBA00072985"/>
    </source>
</evidence>
<feature type="disulfide bond" evidence="23">
    <location>
        <begin position="363"/>
        <end position="400"/>
    </location>
</feature>
<evidence type="ECO:0000256" key="17">
    <source>
        <dbReference type="ARBA" id="ARBA00023180"/>
    </source>
</evidence>
<evidence type="ECO:0000256" key="3">
    <source>
        <dbReference type="ARBA" id="ARBA00011245"/>
    </source>
</evidence>
<dbReference type="InterPro" id="IPR001156">
    <property type="entry name" value="Transferrin-like_dom"/>
</dbReference>
<dbReference type="PIRSF" id="PIRSF002549">
    <property type="entry name" value="Transferrin"/>
    <property type="match status" value="1"/>
</dbReference>
<dbReference type="GO" id="GO:0005615">
    <property type="term" value="C:extracellular space"/>
    <property type="evidence" value="ECO:0007669"/>
    <property type="project" value="InterPro"/>
</dbReference>
<comment type="subunit">
    <text evidence="3">Monomer.</text>
</comment>
<feature type="disulfide bond" evidence="23">
    <location>
        <begin position="258"/>
        <end position="272"/>
    </location>
</feature>
<accession>A0A8J7NXS8</accession>
<keyword evidence="18" id="KW-0449">Lipoprotein</keyword>
<evidence type="ECO:0000313" key="27">
    <source>
        <dbReference type="Proteomes" id="UP000736164"/>
    </source>
</evidence>
<feature type="binding site" evidence="22">
    <location>
        <position position="211"/>
    </location>
    <ligand>
        <name>Fe(3+)</name>
        <dbReference type="ChEBI" id="CHEBI:29034"/>
        <label>1</label>
    </ligand>
</feature>
<dbReference type="Proteomes" id="UP000736164">
    <property type="component" value="Unassembled WGS sequence"/>
</dbReference>
<dbReference type="PROSITE" id="PS51408">
    <property type="entry name" value="TRANSFERRIN_LIKE_4"/>
    <property type="match status" value="2"/>
</dbReference>
<sequence>MNAWTTICWGLFTLQAVVGLSTVRWCTVSDPERRKCEDLSKAFREGGVRPEVRCVPGASALDCAAKVSGNQADAVTLSGKDVYEAGKQYKFKTAVAETYGEEEGTTYYAVAVVWRNSTGINIDSLAGRRSCHTGLGRTAGWNMPLGLLIHSGRMSVMGCDIKRGVSEFFSASCVPGANGYGDPPRLCQLCVGDISGNFKCESNEKERYYSYAGAFRCLAEGTGEVAFVKHSTVQENTDGRNPDPWAQALKSASFQLLCRDGSLAEVRDYRRCHLVRVPAKAVITRADTSSAELHRMLEEGRNKFQMFQSSSYGGTNLMFSDATKQFLLAENENYQDWLGQGYINALKGMDCTKDSVPKNLRWCVLSHPEMTKCAQMAVSFQKRGLTPTIQCVSGDSYEDCIVKIKNNDADAITLDGGFIYKAGKDHGLVPAVGESYTDDTQGSSYYAVAVVKRSSLDAFNFNELKGRRSCHTGYGRTAGWNVPVGVLMEKGMIRPQGCQFAQAAGEFFRSSCVPGANQPGYPPSLCQLCVGDVSGQNKCDRSDLERYYGYSGAFRCLSENAGEVAFVKHTTVFDNTDAQTMSADTCARGSQLLRTPLERHLRATLLHIGHNTDLWAVNLQSRDFQLLCPNGARAEVSQYARCNLARVPAHAVMVRPDTDANAVYGLLDRAQVIFGDDNNPNGFKMFDSSAFGGTDLIFKDSTVRLIGVGEKRTYTDWLGQSYMDAMNVMECSSAGMNDPMRYCVAVLPVLALACICTKAEVLSCARLIEQEQERKMSCVVSSRPVIFMSQPGI</sequence>
<feature type="disulfide bond" evidence="23">
    <location>
        <begin position="173"/>
        <end position="190"/>
    </location>
</feature>
<evidence type="ECO:0000256" key="5">
    <source>
        <dbReference type="ARBA" id="ARBA00022475"/>
    </source>
</evidence>
<protein>
    <recommendedName>
        <fullName evidence="20">Melanotransferrin</fullName>
    </recommendedName>
</protein>
<evidence type="ECO:0000256" key="8">
    <source>
        <dbReference type="ARBA" id="ARBA00022622"/>
    </source>
</evidence>
<keyword evidence="13 22" id="KW-0408">Iron</keyword>
<keyword evidence="9 22" id="KW-0479">Metal-binding</keyword>
<dbReference type="SMART" id="SM00094">
    <property type="entry name" value="TR_FER"/>
    <property type="match status" value="2"/>
</dbReference>
<feature type="disulfide bond" evidence="23">
    <location>
        <begin position="526"/>
        <end position="539"/>
    </location>
</feature>
<dbReference type="FunFam" id="3.40.190.10:FF:000108">
    <property type="entry name" value="melanotransferrin"/>
    <property type="match status" value="1"/>
</dbReference>
<feature type="binding site" evidence="21">
    <location>
        <position position="479"/>
    </location>
    <ligand>
        <name>hydrogencarbonate</name>
        <dbReference type="ChEBI" id="CHEBI:17544"/>
        <label>1</label>
    </ligand>
</feature>
<dbReference type="AlphaFoldDB" id="A0A8J7NXS8"/>
<feature type="non-terminal residue" evidence="26">
    <location>
        <position position="1"/>
    </location>
</feature>
<dbReference type="GO" id="GO:0055037">
    <property type="term" value="C:recycling endosome"/>
    <property type="evidence" value="ECO:0007669"/>
    <property type="project" value="TreeGrafter"/>
</dbReference>
<feature type="disulfide bond" evidence="23">
    <location>
        <begin position="470"/>
        <end position="556"/>
    </location>
</feature>
<dbReference type="PANTHER" id="PTHR11485:SF21">
    <property type="entry name" value="MELANOTRANSFERRIN"/>
    <property type="match status" value="1"/>
</dbReference>
<evidence type="ECO:0000256" key="4">
    <source>
        <dbReference type="ARBA" id="ARBA00022448"/>
    </source>
</evidence>
<feature type="binding site" evidence="22">
    <location>
        <position position="445"/>
    </location>
    <ligand>
        <name>Fe(3+)</name>
        <dbReference type="ChEBI" id="CHEBI:29034"/>
        <label>1</label>
    </ligand>
</feature>
<keyword evidence="7" id="KW-0964">Secreted</keyword>
<feature type="disulfide bond" evidence="23">
    <location>
        <begin position="26"/>
        <end position="63"/>
    </location>
</feature>
<dbReference type="PROSITE" id="PS00206">
    <property type="entry name" value="TRANSFERRIN_LIKE_2"/>
    <property type="match status" value="2"/>
</dbReference>
<name>A0A8J7NXS8_ATRSP</name>
<keyword evidence="5" id="KW-1003">Cell membrane</keyword>
<dbReference type="PROSITE" id="PS00205">
    <property type="entry name" value="TRANSFERRIN_LIKE_1"/>
    <property type="match status" value="1"/>
</dbReference>
<evidence type="ECO:0000256" key="16">
    <source>
        <dbReference type="ARBA" id="ARBA00023157"/>
    </source>
</evidence>
<comment type="function">
    <text evidence="19">Involved in iron cellular uptake. Seems to be internalized and then recycled back to the cell membrane. Binds a single atom of iron per subunit. Could also bind zinc.</text>
</comment>
<comment type="caution">
    <text evidence="26">The sequence shown here is derived from an EMBL/GenBank/DDBJ whole genome shotgun (WGS) entry which is preliminary data.</text>
</comment>
<keyword evidence="11" id="KW-0677">Repeat</keyword>
<evidence type="ECO:0000256" key="18">
    <source>
        <dbReference type="ARBA" id="ARBA00023288"/>
    </source>
</evidence>
<evidence type="ECO:0000256" key="7">
    <source>
        <dbReference type="ARBA" id="ARBA00022525"/>
    </source>
</evidence>
<feature type="binding site" evidence="21">
    <location>
        <position position="476"/>
    </location>
    <ligand>
        <name>hydrogencarbonate</name>
        <dbReference type="ChEBI" id="CHEBI:17544"/>
        <label>1</label>
    </ligand>
</feature>
<evidence type="ECO:0000256" key="6">
    <source>
        <dbReference type="ARBA" id="ARBA00022496"/>
    </source>
</evidence>
<feature type="chain" id="PRO_5035285138" description="Melanotransferrin" evidence="24">
    <location>
        <begin position="20"/>
        <end position="793"/>
    </location>
</feature>
<keyword evidence="6" id="KW-0410">Iron transport</keyword>
<evidence type="ECO:0000256" key="2">
    <source>
        <dbReference type="ARBA" id="ARBA00004613"/>
    </source>
</evidence>
<keyword evidence="17" id="KW-0325">Glycoprotein</keyword>
<keyword evidence="4" id="KW-0813">Transport</keyword>
<evidence type="ECO:0000256" key="13">
    <source>
        <dbReference type="ARBA" id="ARBA00023004"/>
    </source>
</evidence>
<organism evidence="26 27">
    <name type="scientific">Atractosteus spatula</name>
    <name type="common">Alligator gar</name>
    <name type="synonym">Lepisosteus spatula</name>
    <dbReference type="NCBI Taxonomy" id="7917"/>
    <lineage>
        <taxon>Eukaryota</taxon>
        <taxon>Metazoa</taxon>
        <taxon>Chordata</taxon>
        <taxon>Craniata</taxon>
        <taxon>Vertebrata</taxon>
        <taxon>Euteleostomi</taxon>
        <taxon>Actinopterygii</taxon>
        <taxon>Neopterygii</taxon>
        <taxon>Holostei</taxon>
        <taxon>Semionotiformes</taxon>
        <taxon>Lepisosteidae</taxon>
        <taxon>Atractosteus</taxon>
    </lineage>
</organism>
<feature type="disulfide bond" evidence="23">
    <location>
        <begin position="498"/>
        <end position="731"/>
    </location>
</feature>
<evidence type="ECO:0000256" key="19">
    <source>
        <dbReference type="ARBA" id="ARBA00054140"/>
    </source>
</evidence>
<keyword evidence="10 24" id="KW-0732">Signal</keyword>
<feature type="non-terminal residue" evidence="26">
    <location>
        <position position="793"/>
    </location>
</feature>
<feature type="binding site" evidence="21">
    <location>
        <position position="133"/>
    </location>
    <ligand>
        <name>hydrogencarbonate</name>
        <dbReference type="ChEBI" id="CHEBI:17544"/>
        <label>1</label>
    </ligand>
</feature>
<evidence type="ECO:0000256" key="9">
    <source>
        <dbReference type="ARBA" id="ARBA00022723"/>
    </source>
</evidence>
<feature type="binding site" evidence="21">
    <location>
        <position position="137"/>
    </location>
    <ligand>
        <name>hydrogencarbonate</name>
        <dbReference type="ChEBI" id="CHEBI:17544"/>
        <label>1</label>
    </ligand>
</feature>
<dbReference type="GO" id="GO:0005886">
    <property type="term" value="C:plasma membrane"/>
    <property type="evidence" value="ECO:0007669"/>
    <property type="project" value="UniProtKB-SubCell"/>
</dbReference>
<dbReference type="InterPro" id="IPR018195">
    <property type="entry name" value="Transferrin_Fe_BS"/>
</dbReference>
<dbReference type="GO" id="GO:0006826">
    <property type="term" value="P:iron ion transport"/>
    <property type="evidence" value="ECO:0007669"/>
    <property type="project" value="UniProtKB-KW"/>
</dbReference>
<evidence type="ECO:0000256" key="21">
    <source>
        <dbReference type="PIRSR" id="PIRSR002549-2"/>
    </source>
</evidence>
<reference evidence="26" key="1">
    <citation type="journal article" date="2021" name="Cell">
        <title>Tracing the genetic footprints of vertebrate landing in non-teleost ray-finned fishes.</title>
        <authorList>
            <person name="Bi X."/>
            <person name="Wang K."/>
            <person name="Yang L."/>
            <person name="Pan H."/>
            <person name="Jiang H."/>
            <person name="Wei Q."/>
            <person name="Fang M."/>
            <person name="Yu H."/>
            <person name="Zhu C."/>
            <person name="Cai Y."/>
            <person name="He Y."/>
            <person name="Gan X."/>
            <person name="Zeng H."/>
            <person name="Yu D."/>
            <person name="Zhu Y."/>
            <person name="Jiang H."/>
            <person name="Qiu Q."/>
            <person name="Yang H."/>
            <person name="Zhang Y.E."/>
            <person name="Wang W."/>
            <person name="Zhu M."/>
            <person name="He S."/>
            <person name="Zhang G."/>
        </authorList>
    </citation>
    <scope>NUCLEOTIDE SEQUENCE</scope>
    <source>
        <strain evidence="26">Allg_001</strain>
    </source>
</reference>
<feature type="disulfide bond" evidence="23">
    <location>
        <begin position="187"/>
        <end position="200"/>
    </location>
</feature>
<dbReference type="GO" id="GO:0005769">
    <property type="term" value="C:early endosome"/>
    <property type="evidence" value="ECO:0007669"/>
    <property type="project" value="TreeGrafter"/>
</dbReference>
<keyword evidence="14" id="KW-0406">Ion transport</keyword>
<feature type="disulfide bond" evidence="23">
    <location>
        <begin position="512"/>
        <end position="529"/>
    </location>
</feature>
<evidence type="ECO:0000256" key="24">
    <source>
        <dbReference type="SAM" id="SignalP"/>
    </source>
</evidence>
<evidence type="ECO:0000256" key="15">
    <source>
        <dbReference type="ARBA" id="ARBA00023136"/>
    </source>
</evidence>
<proteinExistence type="predicted"/>
<keyword evidence="15" id="KW-0472">Membrane</keyword>
<feature type="binding site" evidence="22">
    <location>
        <position position="550"/>
    </location>
    <ligand>
        <name>Fe(3+)</name>
        <dbReference type="ChEBI" id="CHEBI:29034"/>
        <label>2</label>
    </ligand>
</feature>
<feature type="domain" description="Transferrin-like" evidence="25">
    <location>
        <begin position="360"/>
        <end position="731"/>
    </location>
</feature>
<feature type="binding site" evidence="22">
    <location>
        <position position="650"/>
    </location>
    <ligand>
        <name>Fe(3+)</name>
        <dbReference type="ChEBI" id="CHEBI:29034"/>
        <label>1</label>
    </ligand>
</feature>
<feature type="disulfide bond" evidence="23">
    <location>
        <begin position="373"/>
        <end position="391"/>
    </location>
</feature>
<evidence type="ECO:0000256" key="11">
    <source>
        <dbReference type="ARBA" id="ARBA00022737"/>
    </source>
</evidence>
<feature type="binding site" evidence="21">
    <location>
        <position position="478"/>
    </location>
    <ligand>
        <name>hydrogencarbonate</name>
        <dbReference type="ChEBI" id="CHEBI:17544"/>
        <label>1</label>
    </ligand>
</feature>
<dbReference type="SUPFAM" id="SSF53850">
    <property type="entry name" value="Periplasmic binding protein-like II"/>
    <property type="match status" value="2"/>
</dbReference>
<feature type="disulfide bond" evidence="23">
    <location>
        <begin position="131"/>
        <end position="217"/>
    </location>
</feature>
<comment type="subcellular location">
    <subcellularLocation>
        <location evidence="1">Cell membrane</location>
        <topology evidence="1">Lipid-anchor</topology>
        <topology evidence="1">GPI-anchor</topology>
    </subcellularLocation>
    <subcellularLocation>
        <location evidence="2">Secreted</location>
    </subcellularLocation>
</comment>
<evidence type="ECO:0000256" key="1">
    <source>
        <dbReference type="ARBA" id="ARBA00004609"/>
    </source>
</evidence>
<feature type="binding site" evidence="21">
    <location>
        <position position="140"/>
    </location>
    <ligand>
        <name>hydrogencarbonate</name>
        <dbReference type="ChEBI" id="CHEBI:17544"/>
        <label>1</label>
    </ligand>
</feature>
<feature type="domain" description="Transferrin-like" evidence="25">
    <location>
        <begin position="23"/>
        <end position="351"/>
    </location>
</feature>
<dbReference type="GO" id="GO:0098552">
    <property type="term" value="C:side of membrane"/>
    <property type="evidence" value="ECO:0007669"/>
    <property type="project" value="UniProtKB-KW"/>
</dbReference>
<evidence type="ECO:0000313" key="26">
    <source>
        <dbReference type="EMBL" id="MBN3319725.1"/>
    </source>
</evidence>
<feature type="signal peptide" evidence="24">
    <location>
        <begin position="1"/>
        <end position="19"/>
    </location>
</feature>
<feature type="binding site" evidence="21">
    <location>
        <position position="139"/>
    </location>
    <ligand>
        <name>hydrogencarbonate</name>
        <dbReference type="ChEBI" id="CHEBI:17544"/>
        <label>1</label>
    </ligand>
</feature>
<keyword evidence="12" id="KW-0862">Zinc</keyword>
<evidence type="ECO:0000256" key="14">
    <source>
        <dbReference type="ARBA" id="ARBA00023065"/>
    </source>
</evidence>
<feature type="disulfide bond" evidence="23">
    <location>
        <begin position="628"/>
        <end position="642"/>
    </location>
</feature>
<feature type="binding site" evidence="22">
    <location>
        <position position="415"/>
    </location>
    <ligand>
        <name>Fe(3+)</name>
        <dbReference type="ChEBI" id="CHEBI:29034"/>
        <label>1</label>
    </ligand>
</feature>
<keyword evidence="8" id="KW-0336">GPI-anchor</keyword>
<keyword evidence="27" id="KW-1185">Reference proteome</keyword>